<evidence type="ECO:0000313" key="2">
    <source>
        <dbReference type="EMBL" id="BAB32718.1"/>
    </source>
</evidence>
<feature type="compositionally biased region" description="Low complexity" evidence="1">
    <location>
        <begin position="79"/>
        <end position="89"/>
    </location>
</feature>
<dbReference type="EMBL" id="AP002900">
    <property type="protein sequence ID" value="BAB92109.1"/>
    <property type="molecule type" value="Genomic_DNA"/>
</dbReference>
<gene>
    <name evidence="3" type="ORF">P0443E07.13</name>
    <name evidence="2" type="ORF">P0492F05.22</name>
</gene>
<feature type="compositionally biased region" description="Basic residues" evidence="1">
    <location>
        <begin position="30"/>
        <end position="42"/>
    </location>
</feature>
<dbReference type="EMBL" id="AP002902">
    <property type="protein sequence ID" value="BAB32718.1"/>
    <property type="molecule type" value="Genomic_DNA"/>
</dbReference>
<dbReference type="Proteomes" id="UP000000763">
    <property type="component" value="Chromosome 1"/>
</dbReference>
<name>Q9AWZ2_ORYSJ</name>
<protein>
    <submittedName>
        <fullName evidence="2">Uncharacterized protein</fullName>
    </submittedName>
</protein>
<reference evidence="4" key="2">
    <citation type="journal article" date="2005" name="Nature">
        <title>The map-based sequence of the rice genome.</title>
        <authorList>
            <consortium name="International rice genome sequencing project (IRGSP)"/>
            <person name="Matsumoto T."/>
            <person name="Wu J."/>
            <person name="Kanamori H."/>
            <person name="Katayose Y."/>
            <person name="Fujisawa M."/>
            <person name="Namiki N."/>
            <person name="Mizuno H."/>
            <person name="Yamamoto K."/>
            <person name="Antonio B.A."/>
            <person name="Baba T."/>
            <person name="Sakata K."/>
            <person name="Nagamura Y."/>
            <person name="Aoki H."/>
            <person name="Arikawa K."/>
            <person name="Arita K."/>
            <person name="Bito T."/>
            <person name="Chiden Y."/>
            <person name="Fujitsuka N."/>
            <person name="Fukunaka R."/>
            <person name="Hamada M."/>
            <person name="Harada C."/>
            <person name="Hayashi A."/>
            <person name="Hijishita S."/>
            <person name="Honda M."/>
            <person name="Hosokawa S."/>
            <person name="Ichikawa Y."/>
            <person name="Idonuma A."/>
            <person name="Iijima M."/>
            <person name="Ikeda M."/>
            <person name="Ikeno M."/>
            <person name="Ito K."/>
            <person name="Ito S."/>
            <person name="Ito T."/>
            <person name="Ito Y."/>
            <person name="Ito Y."/>
            <person name="Iwabuchi A."/>
            <person name="Kamiya K."/>
            <person name="Karasawa W."/>
            <person name="Kurita K."/>
            <person name="Katagiri S."/>
            <person name="Kikuta A."/>
            <person name="Kobayashi H."/>
            <person name="Kobayashi N."/>
            <person name="Machita K."/>
            <person name="Maehara T."/>
            <person name="Masukawa M."/>
            <person name="Mizubayashi T."/>
            <person name="Mukai Y."/>
            <person name="Nagasaki H."/>
            <person name="Nagata Y."/>
            <person name="Naito S."/>
            <person name="Nakashima M."/>
            <person name="Nakama Y."/>
            <person name="Nakamichi Y."/>
            <person name="Nakamura M."/>
            <person name="Meguro A."/>
            <person name="Negishi M."/>
            <person name="Ohta I."/>
            <person name="Ohta T."/>
            <person name="Okamoto M."/>
            <person name="Ono N."/>
            <person name="Saji S."/>
            <person name="Sakaguchi M."/>
            <person name="Sakai K."/>
            <person name="Shibata M."/>
            <person name="Shimokawa T."/>
            <person name="Song J."/>
            <person name="Takazaki Y."/>
            <person name="Terasawa K."/>
            <person name="Tsugane M."/>
            <person name="Tsuji K."/>
            <person name="Ueda S."/>
            <person name="Waki K."/>
            <person name="Yamagata H."/>
            <person name="Yamamoto M."/>
            <person name="Yamamoto S."/>
            <person name="Yamane H."/>
            <person name="Yoshiki S."/>
            <person name="Yoshihara R."/>
            <person name="Yukawa K."/>
            <person name="Zhong H."/>
            <person name="Yano M."/>
            <person name="Yuan Q."/>
            <person name="Ouyang S."/>
            <person name="Liu J."/>
            <person name="Jones K.M."/>
            <person name="Gansberger K."/>
            <person name="Moffat K."/>
            <person name="Hill J."/>
            <person name="Bera J."/>
            <person name="Fadrosh D."/>
            <person name="Jin S."/>
            <person name="Johri S."/>
            <person name="Kim M."/>
            <person name="Overton L."/>
            <person name="Reardon M."/>
            <person name="Tsitrin T."/>
            <person name="Vuong H."/>
            <person name="Weaver B."/>
            <person name="Ciecko A."/>
            <person name="Tallon L."/>
            <person name="Jackson J."/>
            <person name="Pai G."/>
            <person name="Aken S.V."/>
            <person name="Utterback T."/>
            <person name="Reidmuller S."/>
            <person name="Feldblyum T."/>
            <person name="Hsiao J."/>
            <person name="Zismann V."/>
            <person name="Iobst S."/>
            <person name="de Vazeille A.R."/>
            <person name="Buell C.R."/>
            <person name="Ying K."/>
            <person name="Li Y."/>
            <person name="Lu T."/>
            <person name="Huang Y."/>
            <person name="Zhao Q."/>
            <person name="Feng Q."/>
            <person name="Zhang L."/>
            <person name="Zhu J."/>
            <person name="Weng Q."/>
            <person name="Mu J."/>
            <person name="Lu Y."/>
            <person name="Fan D."/>
            <person name="Liu Y."/>
            <person name="Guan J."/>
            <person name="Zhang Y."/>
            <person name="Yu S."/>
            <person name="Liu X."/>
            <person name="Zhang Y."/>
            <person name="Hong G."/>
            <person name="Han B."/>
            <person name="Choisne N."/>
            <person name="Demange N."/>
            <person name="Orjeda G."/>
            <person name="Samain S."/>
            <person name="Cattolico L."/>
            <person name="Pelletier E."/>
            <person name="Couloux A."/>
            <person name="Segurens B."/>
            <person name="Wincker P."/>
            <person name="D'Hont A."/>
            <person name="Scarpelli C."/>
            <person name="Weissenbach J."/>
            <person name="Salanoubat M."/>
            <person name="Quetier F."/>
            <person name="Yu Y."/>
            <person name="Kim H.R."/>
            <person name="Rambo T."/>
            <person name="Currie J."/>
            <person name="Collura K."/>
            <person name="Luo M."/>
            <person name="Yang T."/>
            <person name="Ammiraju J.S.S."/>
            <person name="Engler F."/>
            <person name="Soderlund C."/>
            <person name="Wing R.A."/>
            <person name="Palmer L.E."/>
            <person name="de la Bastide M."/>
            <person name="Spiegel L."/>
            <person name="Nascimento L."/>
            <person name="Zutavern T."/>
            <person name="O'Shaughnessy A."/>
            <person name="Dike S."/>
            <person name="Dedhia N."/>
            <person name="Preston R."/>
            <person name="Balija V."/>
            <person name="McCombie W.R."/>
            <person name="Chow T."/>
            <person name="Chen H."/>
            <person name="Chung M."/>
            <person name="Chen C."/>
            <person name="Shaw J."/>
            <person name="Wu H."/>
            <person name="Hsiao K."/>
            <person name="Chao Y."/>
            <person name="Chu M."/>
            <person name="Cheng C."/>
            <person name="Hour A."/>
            <person name="Lee P."/>
            <person name="Lin S."/>
            <person name="Lin Y."/>
            <person name="Liou J."/>
            <person name="Liu S."/>
            <person name="Hsing Y."/>
            <person name="Raghuvanshi S."/>
            <person name="Mohanty A."/>
            <person name="Bharti A.K."/>
            <person name="Gaur A."/>
            <person name="Gupta V."/>
            <person name="Kumar D."/>
            <person name="Ravi V."/>
            <person name="Vij S."/>
            <person name="Kapur A."/>
            <person name="Khurana P."/>
            <person name="Khurana P."/>
            <person name="Khurana J.P."/>
            <person name="Tyagi A.K."/>
            <person name="Gaikwad K."/>
            <person name="Singh A."/>
            <person name="Dalal V."/>
            <person name="Srivastava S."/>
            <person name="Dixit A."/>
            <person name="Pal A.K."/>
            <person name="Ghazi I.A."/>
            <person name="Yadav M."/>
            <person name="Pandit A."/>
            <person name="Bhargava A."/>
            <person name="Sureshbabu K."/>
            <person name="Batra K."/>
            <person name="Sharma T.R."/>
            <person name="Mohapatra T."/>
            <person name="Singh N.K."/>
            <person name="Messing J."/>
            <person name="Nelson A.B."/>
            <person name="Fuks G."/>
            <person name="Kavchok S."/>
            <person name="Keizer G."/>
            <person name="Linton E."/>
            <person name="Llaca V."/>
            <person name="Song R."/>
            <person name="Tanyolac B."/>
            <person name="Young S."/>
            <person name="Ho-Il K."/>
            <person name="Hahn J.H."/>
            <person name="Sangsakoo G."/>
            <person name="Vanavichit A."/>
            <person name="de Mattos Luiz.A.T."/>
            <person name="Zimmer P.D."/>
            <person name="Malone G."/>
            <person name="Dellagostin O."/>
            <person name="de Oliveira A.C."/>
            <person name="Bevan M."/>
            <person name="Bancroft I."/>
            <person name="Minx P."/>
            <person name="Cordum H."/>
            <person name="Wilson R."/>
            <person name="Cheng Z."/>
            <person name="Jin W."/>
            <person name="Jiang J."/>
            <person name="Leong S.A."/>
            <person name="Iwama H."/>
            <person name="Gojobori T."/>
            <person name="Itoh T."/>
            <person name="Niimura Y."/>
            <person name="Fujii Y."/>
            <person name="Habara T."/>
            <person name="Sakai H."/>
            <person name="Sato Y."/>
            <person name="Wilson G."/>
            <person name="Kumar K."/>
            <person name="McCouch S."/>
            <person name="Juretic N."/>
            <person name="Hoen D."/>
            <person name="Wright S."/>
            <person name="Bruskiewich R."/>
            <person name="Bureau T."/>
            <person name="Miyao A."/>
            <person name="Hirochika H."/>
            <person name="Nishikawa T."/>
            <person name="Kadowaki K."/>
            <person name="Sugiura M."/>
            <person name="Burr B."/>
            <person name="Sasaki T."/>
        </authorList>
    </citation>
    <scope>NUCLEOTIDE SEQUENCE [LARGE SCALE GENOMIC DNA]</scope>
    <source>
        <strain evidence="4">cv. Nipponbare</strain>
    </source>
</reference>
<feature type="region of interest" description="Disordered" evidence="1">
    <location>
        <begin position="134"/>
        <end position="153"/>
    </location>
</feature>
<reference evidence="4" key="3">
    <citation type="journal article" date="2008" name="Nucleic Acids Res.">
        <title>The rice annotation project database (RAP-DB): 2008 update.</title>
        <authorList>
            <consortium name="The rice annotation project (RAP)"/>
        </authorList>
    </citation>
    <scope>GENOME REANNOTATION</scope>
    <source>
        <strain evidence="4">cv. Nipponbare</strain>
    </source>
</reference>
<evidence type="ECO:0000313" key="4">
    <source>
        <dbReference type="Proteomes" id="UP000000763"/>
    </source>
</evidence>
<organism evidence="2">
    <name type="scientific">Oryza sativa subsp. japonica</name>
    <name type="common">Rice</name>
    <dbReference type="NCBI Taxonomy" id="39947"/>
    <lineage>
        <taxon>Eukaryota</taxon>
        <taxon>Viridiplantae</taxon>
        <taxon>Streptophyta</taxon>
        <taxon>Embryophyta</taxon>
        <taxon>Tracheophyta</taxon>
        <taxon>Spermatophyta</taxon>
        <taxon>Magnoliopsida</taxon>
        <taxon>Liliopsida</taxon>
        <taxon>Poales</taxon>
        <taxon>Poaceae</taxon>
        <taxon>BOP clade</taxon>
        <taxon>Oryzoideae</taxon>
        <taxon>Oryzeae</taxon>
        <taxon>Oryzinae</taxon>
        <taxon>Oryza</taxon>
        <taxon>Oryza sativa</taxon>
    </lineage>
</organism>
<reference evidence="2" key="1">
    <citation type="journal article" date="2002" name="Nature">
        <title>The genome sequence and structure of rice chromosome 1.</title>
        <authorList>
            <person name="Sasaki T."/>
            <person name="Matsumoto T."/>
            <person name="Yamamoto K."/>
            <person name="Sakata K."/>
            <person name="Baba T."/>
            <person name="Katayose Y."/>
            <person name="Wu J."/>
            <person name="Niimura Y."/>
            <person name="Cheng Z."/>
            <person name="Nagamura Y."/>
            <person name="Antonio B.A."/>
            <person name="Kanamori H."/>
            <person name="Hosokawa S."/>
            <person name="Masukawa M."/>
            <person name="Arikawa K."/>
            <person name="Chiden Y."/>
            <person name="Hayashi M."/>
            <person name="Okamoto M."/>
            <person name="Ando T."/>
            <person name="Aoki H."/>
            <person name="Arita K."/>
            <person name="Hamada M."/>
            <person name="Harada C."/>
            <person name="Hijishita S."/>
            <person name="Honda M."/>
            <person name="Ichikawa Y."/>
            <person name="Idonuma A."/>
            <person name="Iijima M."/>
            <person name="Ikeda M."/>
            <person name="Ikeno M."/>
            <person name="Itoh S."/>
            <person name="Itoh T."/>
            <person name="Itoh Y."/>
            <person name="Itoh Y."/>
            <person name="Iwabuchi A."/>
            <person name="Kamiya K."/>
            <person name="Karasawa W."/>
            <person name="Katagiri S."/>
            <person name="Kikuta A."/>
            <person name="Kobayashi N."/>
            <person name="Kono I."/>
            <person name="Machita K."/>
            <person name="Maehara T."/>
            <person name="Mizuno H."/>
            <person name="Mizubayashi T."/>
            <person name="Mukai Y."/>
            <person name="Nagasaki H."/>
            <person name="Nakashima M."/>
            <person name="Nakama Y."/>
            <person name="Nakamichi Y."/>
            <person name="Nakamura M."/>
            <person name="Namiki N."/>
            <person name="Negishi M."/>
            <person name="Ohta I."/>
            <person name="Ono N."/>
            <person name="Saji S."/>
            <person name="Sakai K."/>
            <person name="Shibata M."/>
            <person name="Shimokawa T."/>
            <person name="Shomura A."/>
            <person name="Song J."/>
            <person name="Takazaki Y."/>
            <person name="Terasawa K."/>
            <person name="Tsuji K."/>
            <person name="Waki K."/>
            <person name="Yamagata H."/>
            <person name="Yamane H."/>
            <person name="Yoshiki S."/>
            <person name="Yoshihara R."/>
            <person name="Yukawa K."/>
            <person name="Zhong H."/>
            <person name="Iwama H."/>
            <person name="Endo T."/>
            <person name="Ito H."/>
            <person name="Hahn J.H."/>
            <person name="Kim H.I."/>
            <person name="Eun M.Y."/>
            <person name="Yano M."/>
            <person name="Jiang J."/>
            <person name="Gojobori T."/>
        </authorList>
    </citation>
    <scope>NUCLEOTIDE SEQUENCE</scope>
</reference>
<dbReference type="Proteomes" id="UP000817658">
    <property type="component" value="Chromosome 1"/>
</dbReference>
<dbReference type="AlphaFoldDB" id="Q9AWZ2"/>
<feature type="region of interest" description="Disordered" evidence="1">
    <location>
        <begin position="1"/>
        <end position="110"/>
    </location>
</feature>
<evidence type="ECO:0000256" key="1">
    <source>
        <dbReference type="SAM" id="MobiDB-lite"/>
    </source>
</evidence>
<evidence type="ECO:0000313" key="3">
    <source>
        <dbReference type="EMBL" id="BAB92109.1"/>
    </source>
</evidence>
<accession>Q9AWZ2</accession>
<feature type="compositionally biased region" description="Basic and acidic residues" evidence="1">
    <location>
        <begin position="44"/>
        <end position="67"/>
    </location>
</feature>
<proteinExistence type="predicted"/>
<sequence length="169" mass="19010">MACSGHGAMAAPARRRRRRSSATAHGGCGKQRRRQRRSRPTRWRSTELRDGVEMAHGDERRTPELRWREKRRRERERGLSLGALPAAAAREGDGGDDGAAPGGGTEQQRRWRLLTRRPIGLVARPARARSAAAWAGDAERRRRPGRGGTWARGLVSPGLRLKKERESWR</sequence>